<feature type="compositionally biased region" description="Pro residues" evidence="1">
    <location>
        <begin position="743"/>
        <end position="758"/>
    </location>
</feature>
<evidence type="ECO:0000256" key="2">
    <source>
        <dbReference type="SAM" id="Phobius"/>
    </source>
</evidence>
<name>A0A432MNN3_9BACT</name>
<keyword evidence="2" id="KW-1133">Transmembrane helix</keyword>
<comment type="caution">
    <text evidence="3">The sequence shown here is derived from an EMBL/GenBank/DDBJ whole genome shotgun (WGS) entry which is preliminary data.</text>
</comment>
<feature type="region of interest" description="Disordered" evidence="1">
    <location>
        <begin position="723"/>
        <end position="771"/>
    </location>
</feature>
<feature type="transmembrane region" description="Helical" evidence="2">
    <location>
        <begin position="69"/>
        <end position="88"/>
    </location>
</feature>
<dbReference type="RefSeq" id="WP_126724423.1">
    <property type="nucleotide sequence ID" value="NZ_RYZH01000008.1"/>
</dbReference>
<gene>
    <name evidence="3" type="ORF">TsocGM_06160</name>
</gene>
<evidence type="ECO:0008006" key="5">
    <source>
        <dbReference type="Google" id="ProtNLM"/>
    </source>
</evidence>
<evidence type="ECO:0000313" key="4">
    <source>
        <dbReference type="Proteomes" id="UP000280296"/>
    </source>
</evidence>
<evidence type="ECO:0000313" key="3">
    <source>
        <dbReference type="EMBL" id="RUL88716.1"/>
    </source>
</evidence>
<feature type="transmembrane region" description="Helical" evidence="2">
    <location>
        <begin position="35"/>
        <end position="57"/>
    </location>
</feature>
<proteinExistence type="predicted"/>
<feature type="transmembrane region" description="Helical" evidence="2">
    <location>
        <begin position="166"/>
        <end position="183"/>
    </location>
</feature>
<accession>A0A432MNN3</accession>
<feature type="region of interest" description="Disordered" evidence="1">
    <location>
        <begin position="650"/>
        <end position="683"/>
    </location>
</feature>
<reference evidence="3 4" key="2">
    <citation type="submission" date="2019-01" db="EMBL/GenBank/DDBJ databases">
        <title>Tautonia sociabilis, a novel thermotolerant planctomycete of Isosphaeraceae family, isolated from a 4000 m deep subterranean habitat.</title>
        <authorList>
            <person name="Kovaleva O.L."/>
            <person name="Elcheninov A.G."/>
            <person name="Van Heerden E."/>
            <person name="Toshchakov S.V."/>
            <person name="Novikov A."/>
            <person name="Bonch-Osmolovskaya E.A."/>
            <person name="Kublanov I.V."/>
        </authorList>
    </citation>
    <scope>NUCLEOTIDE SEQUENCE [LARGE SCALE GENOMIC DNA]</scope>
    <source>
        <strain evidence="3 4">GM2012</strain>
    </source>
</reference>
<feature type="region of interest" description="Disordered" evidence="1">
    <location>
        <begin position="247"/>
        <end position="275"/>
    </location>
</feature>
<protein>
    <recommendedName>
        <fullName evidence="5">DUF4175 family protein</fullName>
    </recommendedName>
</protein>
<keyword evidence="2" id="KW-0472">Membrane</keyword>
<evidence type="ECO:0000256" key="1">
    <source>
        <dbReference type="SAM" id="MobiDB-lite"/>
    </source>
</evidence>
<reference evidence="3 4" key="1">
    <citation type="submission" date="2018-12" db="EMBL/GenBank/DDBJ databases">
        <authorList>
            <person name="Toschakov S.V."/>
        </authorList>
    </citation>
    <scope>NUCLEOTIDE SEQUENCE [LARGE SCALE GENOMIC DNA]</scope>
    <source>
        <strain evidence="3 4">GM2012</strain>
    </source>
</reference>
<organism evidence="3 4">
    <name type="scientific">Tautonia sociabilis</name>
    <dbReference type="NCBI Taxonomy" id="2080755"/>
    <lineage>
        <taxon>Bacteria</taxon>
        <taxon>Pseudomonadati</taxon>
        <taxon>Planctomycetota</taxon>
        <taxon>Planctomycetia</taxon>
        <taxon>Isosphaerales</taxon>
        <taxon>Isosphaeraceae</taxon>
        <taxon>Tautonia</taxon>
    </lineage>
</organism>
<dbReference type="Proteomes" id="UP000280296">
    <property type="component" value="Unassembled WGS sequence"/>
</dbReference>
<sequence length="941" mass="98754">MTIAPPEPSRAPAPRLPGEVRRALRGVARRLRAAAAMRGLGTLLAVSAAIAAGAMAVDFVRPMPGPARWAAWLAWAGGTAAVLVASAIRPVARRHRKDVLAAVAARGCPDEAGGRVLTSAVSLAEGGPSAHGSPELIAALVDRSAAEARRIDPRRAVPLAQARRRLAVGLAAAGLAALPAVAVPDPIGRLALRFLRPWSDEDSVGLLAIQVEPGDVVLARGEELAVAADLRPRFGTSAPDAARIEWTDPDGTAHSLPMEPFPQEGDGTRDKPAGRSFGIALPSVSGPISYRVLAGSARTRAFRVEVVDPPRVASARWTVEPPGYTGEAGETLVDPTAAVVRQDSRVTIVVQTDRPAHRVWLTWPVAEDGGADRAVEVELEPSEDGISWTAEVAASVSGAFAIISEDEHGLIGRPGTSGSLEVLPDAPPVVALADQDGAAGPGDLLLLPVAARDDLAVCSAELHVAISRAGDGRTGEGEGEAGAGPSLDEVEVRSIALEGLGSSEAKGVAELDLAPLGLGDGDSVSVRVRVLDNRPAPRGPNEGWSAPMPVAIVADVEKRDAEQLEARLRPVREALEALARQAAENHRRVVPLRNAADRSRRDDEAWTEDEADDLDRLAEAARALVDRLHLLSRDLEADPTLGALADPVREAAETEADAAREALDDARLPDEPGRPEADERLDDLRRAEAELGAASKRLDDLNRQLNALARAAAARPELAELADREARLADQADALADAAEDAPPAPEPDPDAPPPPPIDPEDLRQLQASQQELARALAELLRKAPALEDDAAEARADAEAARRQLDRAHERDPSQSVDATRAAAEAMRRASQRLRLASGPADPSSRADRLARQLAQSSPDPAAPPSEGDPGSSPSGSAAAGASDPDADLSLRSSHSWGDLPGHLRTELLRSSPDRYRPDFADTIRLYFREIARGASGSTAP</sequence>
<feature type="compositionally biased region" description="Basic and acidic residues" evidence="1">
    <location>
        <begin position="789"/>
        <end position="813"/>
    </location>
</feature>
<dbReference type="EMBL" id="RYZH01000008">
    <property type="protein sequence ID" value="RUL88716.1"/>
    <property type="molecule type" value="Genomic_DNA"/>
</dbReference>
<dbReference type="AlphaFoldDB" id="A0A432MNN3"/>
<feature type="compositionally biased region" description="Basic and acidic residues" evidence="1">
    <location>
        <begin position="902"/>
        <end position="917"/>
    </location>
</feature>
<feature type="compositionally biased region" description="Low complexity" evidence="1">
    <location>
        <begin position="857"/>
        <end position="884"/>
    </location>
</feature>
<keyword evidence="4" id="KW-1185">Reference proteome</keyword>
<keyword evidence="2" id="KW-0812">Transmembrane</keyword>
<feature type="region of interest" description="Disordered" evidence="1">
    <location>
        <begin position="789"/>
        <end position="917"/>
    </location>
</feature>
<dbReference type="OrthoDB" id="215734at2"/>